<keyword evidence="5" id="KW-1015">Disulfide bond</keyword>
<keyword evidence="3 7" id="KW-0732">Signal</keyword>
<keyword evidence="11" id="KW-1185">Reference proteome</keyword>
<dbReference type="AlphaFoldDB" id="A0A2K8L8G2"/>
<evidence type="ECO:0000256" key="5">
    <source>
        <dbReference type="ARBA" id="ARBA00023157"/>
    </source>
</evidence>
<dbReference type="InterPro" id="IPR033954">
    <property type="entry name" value="DiS-bond_Isoase_DsbC/G"/>
</dbReference>
<dbReference type="InterPro" id="IPR051470">
    <property type="entry name" value="Thiol:disulfide_interchange"/>
</dbReference>
<evidence type="ECO:0000256" key="6">
    <source>
        <dbReference type="ARBA" id="ARBA00023284"/>
    </source>
</evidence>
<dbReference type="InterPro" id="IPR009094">
    <property type="entry name" value="DiS-bond_isomerase_DsbC/G_N_sf"/>
</dbReference>
<dbReference type="PANTHER" id="PTHR35272:SF3">
    <property type="entry name" value="THIOL:DISULFIDE INTERCHANGE PROTEIN DSBC"/>
    <property type="match status" value="1"/>
</dbReference>
<keyword evidence="4 7" id="KW-0574">Periplasm</keyword>
<evidence type="ECO:0000256" key="7">
    <source>
        <dbReference type="RuleBase" id="RU364038"/>
    </source>
</evidence>
<organism evidence="10 11">
    <name type="scientific">Mariprofundus ferrinatatus</name>
    <dbReference type="NCBI Taxonomy" id="1921087"/>
    <lineage>
        <taxon>Bacteria</taxon>
        <taxon>Pseudomonadati</taxon>
        <taxon>Pseudomonadota</taxon>
        <taxon>Candidatius Mariprofundia</taxon>
        <taxon>Mariprofundales</taxon>
        <taxon>Mariprofundaceae</taxon>
        <taxon>Mariprofundus</taxon>
    </lineage>
</organism>
<dbReference type="Pfam" id="PF13098">
    <property type="entry name" value="Thioredoxin_2"/>
    <property type="match status" value="1"/>
</dbReference>
<dbReference type="Gene3D" id="3.10.450.70">
    <property type="entry name" value="Disulphide bond isomerase, DsbC/G, N-terminal"/>
    <property type="match status" value="1"/>
</dbReference>
<evidence type="ECO:0000259" key="8">
    <source>
        <dbReference type="Pfam" id="PF10411"/>
    </source>
</evidence>
<sequence length="241" mass="26767">MRLFLLLISFLVPAAASAAAGNADIHAIAQKSAELLHVERVDEVRKTQIEGLFEVRSGRNIFYSDAQGKYFVLGGSLIDTAAGKNLTSERKEQINRIDWSELPLDKAILSGDRGAKLKLAIFTDPDCPYCRKLEKELVDLKGVAVYTFLYPLEKLHPNARAKSEAIWCSKEQHSMLQKVMLERFVPEAARCKTPIDDIQTLAQRLNINGTPTFIAGDGRMASGVKSAADMKTWLENGMQKD</sequence>
<proteinExistence type="inferred from homology"/>
<evidence type="ECO:0000256" key="3">
    <source>
        <dbReference type="ARBA" id="ARBA00022729"/>
    </source>
</evidence>
<dbReference type="OrthoDB" id="12976at2"/>
<comment type="function">
    <text evidence="7">Required for disulfide bond formation in some periplasmic proteins. Acts by transferring its disulfide bond to other proteins and is reduced in the process.</text>
</comment>
<dbReference type="SUPFAM" id="SSF52833">
    <property type="entry name" value="Thioredoxin-like"/>
    <property type="match status" value="1"/>
</dbReference>
<comment type="subcellular location">
    <subcellularLocation>
        <location evidence="1 7">Periplasm</location>
    </subcellularLocation>
</comment>
<feature type="domain" description="Thioredoxin-like fold" evidence="9">
    <location>
        <begin position="116"/>
        <end position="234"/>
    </location>
</feature>
<dbReference type="KEGG" id="mfn:Ga0123462_0349"/>
<evidence type="ECO:0000256" key="4">
    <source>
        <dbReference type="ARBA" id="ARBA00022764"/>
    </source>
</evidence>
<feature type="chain" id="PRO_5014493590" description="Thiol:disulfide interchange protein" evidence="7">
    <location>
        <begin position="19"/>
        <end position="241"/>
    </location>
</feature>
<comment type="similarity">
    <text evidence="2 7">Belongs to the thioredoxin family. DsbC subfamily.</text>
</comment>
<dbReference type="EMBL" id="CP018800">
    <property type="protein sequence ID" value="ATX81224.1"/>
    <property type="molecule type" value="Genomic_DNA"/>
</dbReference>
<name>A0A2K8L8G2_9PROT</name>
<evidence type="ECO:0000313" key="11">
    <source>
        <dbReference type="Proteomes" id="UP000231637"/>
    </source>
</evidence>
<dbReference type="InterPro" id="IPR012336">
    <property type="entry name" value="Thioredoxin-like_fold"/>
</dbReference>
<accession>A0A2K8L8G2</accession>
<dbReference type="RefSeq" id="WP_100264716.1">
    <property type="nucleotide sequence ID" value="NZ_CP018800.1"/>
</dbReference>
<dbReference type="Pfam" id="PF10411">
    <property type="entry name" value="DsbC_N"/>
    <property type="match status" value="1"/>
</dbReference>
<dbReference type="Proteomes" id="UP000231637">
    <property type="component" value="Chromosome"/>
</dbReference>
<feature type="domain" description="Disulphide bond isomerase DsbC/G N-terminal" evidence="8">
    <location>
        <begin position="19"/>
        <end position="87"/>
    </location>
</feature>
<dbReference type="GO" id="GO:0016853">
    <property type="term" value="F:isomerase activity"/>
    <property type="evidence" value="ECO:0007669"/>
    <property type="project" value="UniProtKB-KW"/>
</dbReference>
<dbReference type="InterPro" id="IPR036249">
    <property type="entry name" value="Thioredoxin-like_sf"/>
</dbReference>
<dbReference type="InterPro" id="IPR018950">
    <property type="entry name" value="DiS-bond_isomerase_DsbC/G_N"/>
</dbReference>
<reference evidence="10 11" key="1">
    <citation type="submission" date="2016-12" db="EMBL/GenBank/DDBJ databases">
        <title>Isolation and genomic insights into novel planktonic Zetaproteobacteria from stratified waters of the Chesapeake Bay.</title>
        <authorList>
            <person name="McAllister S.M."/>
            <person name="Kato S."/>
            <person name="Chan C.S."/>
            <person name="Chiu B.K."/>
            <person name="Field E.K."/>
        </authorList>
    </citation>
    <scope>NUCLEOTIDE SEQUENCE [LARGE SCALE GENOMIC DNA]</scope>
    <source>
        <strain evidence="10 11">CP-8</strain>
    </source>
</reference>
<gene>
    <name evidence="10" type="ORF">Ga0123462_0349</name>
</gene>
<evidence type="ECO:0000256" key="2">
    <source>
        <dbReference type="ARBA" id="ARBA00009813"/>
    </source>
</evidence>
<dbReference type="PANTHER" id="PTHR35272">
    <property type="entry name" value="THIOL:DISULFIDE INTERCHANGE PROTEIN DSBC-RELATED"/>
    <property type="match status" value="1"/>
</dbReference>
<feature type="signal peptide" evidence="7">
    <location>
        <begin position="1"/>
        <end position="18"/>
    </location>
</feature>
<dbReference type="CDD" id="cd03020">
    <property type="entry name" value="DsbA_DsbC_DsbG"/>
    <property type="match status" value="1"/>
</dbReference>
<keyword evidence="10" id="KW-0413">Isomerase</keyword>
<protein>
    <recommendedName>
        <fullName evidence="7">Thiol:disulfide interchange protein</fullName>
    </recommendedName>
</protein>
<keyword evidence="6 7" id="KW-0676">Redox-active center</keyword>
<dbReference type="SUPFAM" id="SSF54423">
    <property type="entry name" value="DsbC/DsbG N-terminal domain-like"/>
    <property type="match status" value="1"/>
</dbReference>
<dbReference type="Gene3D" id="3.40.30.10">
    <property type="entry name" value="Glutaredoxin"/>
    <property type="match status" value="1"/>
</dbReference>
<evidence type="ECO:0000313" key="10">
    <source>
        <dbReference type="EMBL" id="ATX81224.1"/>
    </source>
</evidence>
<dbReference type="GO" id="GO:0042597">
    <property type="term" value="C:periplasmic space"/>
    <property type="evidence" value="ECO:0007669"/>
    <property type="project" value="UniProtKB-SubCell"/>
</dbReference>
<evidence type="ECO:0000259" key="9">
    <source>
        <dbReference type="Pfam" id="PF13098"/>
    </source>
</evidence>
<evidence type="ECO:0000256" key="1">
    <source>
        <dbReference type="ARBA" id="ARBA00004418"/>
    </source>
</evidence>